<keyword evidence="2" id="KW-0812">Transmembrane</keyword>
<gene>
    <name evidence="11" type="ORF">OSB1V03_LOCUS8927</name>
</gene>
<keyword evidence="3" id="KW-0001">2Fe-2S</keyword>
<evidence type="ECO:0000256" key="6">
    <source>
        <dbReference type="ARBA" id="ARBA00023002"/>
    </source>
</evidence>
<keyword evidence="7" id="KW-0408">Iron</keyword>
<sequence length="220" mass="25551">CIQCPFHGWRFGGDGQCKRIPNLNESELKAVKAVVKKWQTIEKNEVIYVWYHSEDKDPNHYPQDFLGKNSHNLSLKESLIRIMHSNHEIIMENGADLHHVHYVHQELIPYITSLKFLFDNTNGTETEMPTITGRMAIYLFGWELVTVPIKQCYLSPVTELVYIGADNSMLGTVLSMFSVVPLQHGETILVNYQAPKRSIFTRNDEVIVKYLRFCQKFYTK</sequence>
<comment type="subcellular location">
    <subcellularLocation>
        <location evidence="1">Membrane</location>
    </subcellularLocation>
</comment>
<evidence type="ECO:0000256" key="7">
    <source>
        <dbReference type="ARBA" id="ARBA00023004"/>
    </source>
</evidence>
<dbReference type="GO" id="GO:0016020">
    <property type="term" value="C:membrane"/>
    <property type="evidence" value="ECO:0007669"/>
    <property type="project" value="UniProtKB-SubCell"/>
</dbReference>
<evidence type="ECO:0000256" key="9">
    <source>
        <dbReference type="ARBA" id="ARBA00023136"/>
    </source>
</evidence>
<reference evidence="11" key="1">
    <citation type="submission" date="2020-11" db="EMBL/GenBank/DDBJ databases">
        <authorList>
            <person name="Tran Van P."/>
        </authorList>
    </citation>
    <scope>NUCLEOTIDE SEQUENCE</scope>
</reference>
<keyword evidence="12" id="KW-1185">Reference proteome</keyword>
<feature type="non-terminal residue" evidence="11">
    <location>
        <position position="1"/>
    </location>
</feature>
<dbReference type="SUPFAM" id="SSF50022">
    <property type="entry name" value="ISP domain"/>
    <property type="match status" value="1"/>
</dbReference>
<dbReference type="Pfam" id="PF00355">
    <property type="entry name" value="Rieske"/>
    <property type="match status" value="1"/>
</dbReference>
<evidence type="ECO:0000256" key="1">
    <source>
        <dbReference type="ARBA" id="ARBA00004370"/>
    </source>
</evidence>
<evidence type="ECO:0000256" key="3">
    <source>
        <dbReference type="ARBA" id="ARBA00022714"/>
    </source>
</evidence>
<dbReference type="UniPathway" id="UPA01020"/>
<dbReference type="InterPro" id="IPR017941">
    <property type="entry name" value="Rieske_2Fe-2S"/>
</dbReference>
<dbReference type="InterPro" id="IPR036922">
    <property type="entry name" value="Rieske_2Fe-2S_sf"/>
</dbReference>
<proteinExistence type="predicted"/>
<feature type="domain" description="Rieske" evidence="10">
    <location>
        <begin position="1"/>
        <end position="49"/>
    </location>
</feature>
<dbReference type="GO" id="GO:0005737">
    <property type="term" value="C:cytoplasm"/>
    <property type="evidence" value="ECO:0007669"/>
    <property type="project" value="TreeGrafter"/>
</dbReference>
<keyword evidence="8" id="KW-0411">Iron-sulfur</keyword>
<keyword evidence="5" id="KW-1133">Transmembrane helix</keyword>
<dbReference type="PANTHER" id="PTHR21266:SF32">
    <property type="entry name" value="CHOLESTEROL 7-DESATURASE NVD"/>
    <property type="match status" value="1"/>
</dbReference>
<evidence type="ECO:0000256" key="8">
    <source>
        <dbReference type="ARBA" id="ARBA00023014"/>
    </source>
</evidence>
<dbReference type="OrthoDB" id="426882at2759"/>
<keyword evidence="9" id="KW-0472">Membrane</keyword>
<evidence type="ECO:0000256" key="4">
    <source>
        <dbReference type="ARBA" id="ARBA00022723"/>
    </source>
</evidence>
<accession>A0A7R9Q187</accession>
<keyword evidence="6" id="KW-0560">Oxidoreductase</keyword>
<dbReference type="Proteomes" id="UP000759131">
    <property type="component" value="Unassembled WGS sequence"/>
</dbReference>
<dbReference type="EMBL" id="CAJPIZ010005775">
    <property type="protein sequence ID" value="CAG2108936.1"/>
    <property type="molecule type" value="Genomic_DNA"/>
</dbReference>
<keyword evidence="4" id="KW-0479">Metal-binding</keyword>
<evidence type="ECO:0000256" key="2">
    <source>
        <dbReference type="ARBA" id="ARBA00022692"/>
    </source>
</evidence>
<protein>
    <recommendedName>
        <fullName evidence="10">Rieske domain-containing protein</fullName>
    </recommendedName>
</protein>
<dbReference type="GO" id="GO:0016491">
    <property type="term" value="F:oxidoreductase activity"/>
    <property type="evidence" value="ECO:0007669"/>
    <property type="project" value="UniProtKB-KW"/>
</dbReference>
<organism evidence="11">
    <name type="scientific">Medioppia subpectinata</name>
    <dbReference type="NCBI Taxonomy" id="1979941"/>
    <lineage>
        <taxon>Eukaryota</taxon>
        <taxon>Metazoa</taxon>
        <taxon>Ecdysozoa</taxon>
        <taxon>Arthropoda</taxon>
        <taxon>Chelicerata</taxon>
        <taxon>Arachnida</taxon>
        <taxon>Acari</taxon>
        <taxon>Acariformes</taxon>
        <taxon>Sarcoptiformes</taxon>
        <taxon>Oribatida</taxon>
        <taxon>Brachypylina</taxon>
        <taxon>Oppioidea</taxon>
        <taxon>Oppiidae</taxon>
        <taxon>Medioppia</taxon>
    </lineage>
</organism>
<dbReference type="EMBL" id="OC860350">
    <property type="protein sequence ID" value="CAD7628506.1"/>
    <property type="molecule type" value="Genomic_DNA"/>
</dbReference>
<dbReference type="PROSITE" id="PS51296">
    <property type="entry name" value="RIESKE"/>
    <property type="match status" value="1"/>
</dbReference>
<dbReference type="AlphaFoldDB" id="A0A7R9Q187"/>
<dbReference type="GO" id="GO:0046872">
    <property type="term" value="F:metal ion binding"/>
    <property type="evidence" value="ECO:0007669"/>
    <property type="project" value="UniProtKB-KW"/>
</dbReference>
<evidence type="ECO:0000256" key="5">
    <source>
        <dbReference type="ARBA" id="ARBA00022989"/>
    </source>
</evidence>
<evidence type="ECO:0000313" key="12">
    <source>
        <dbReference type="Proteomes" id="UP000759131"/>
    </source>
</evidence>
<dbReference type="InterPro" id="IPR050584">
    <property type="entry name" value="Cholesterol_7-desaturase"/>
</dbReference>
<evidence type="ECO:0000313" key="11">
    <source>
        <dbReference type="EMBL" id="CAD7628506.1"/>
    </source>
</evidence>
<name>A0A7R9Q187_9ACAR</name>
<evidence type="ECO:0000259" key="10">
    <source>
        <dbReference type="PROSITE" id="PS51296"/>
    </source>
</evidence>
<dbReference type="PANTHER" id="PTHR21266">
    <property type="entry name" value="IRON-SULFUR DOMAIN CONTAINING PROTEIN"/>
    <property type="match status" value="1"/>
</dbReference>
<dbReference type="Gene3D" id="2.102.10.10">
    <property type="entry name" value="Rieske [2Fe-2S] iron-sulphur domain"/>
    <property type="match status" value="1"/>
</dbReference>
<dbReference type="GO" id="GO:0051537">
    <property type="term" value="F:2 iron, 2 sulfur cluster binding"/>
    <property type="evidence" value="ECO:0007669"/>
    <property type="project" value="UniProtKB-KW"/>
</dbReference>